<sequence length="111" mass="11778">MKPITDTLRDIRKGMVAEAAGEELAAVVRAVTATGKAGSLTLKLTVKPQKGDSEQVVISSKISVSAPTADMPEAIFFADGEGDLHRNDPRQPEMFRNADLGDAVVDRRASA</sequence>
<reference evidence="1 2" key="1">
    <citation type="submission" date="2024-09" db="EMBL/GenBank/DDBJ databases">
        <authorList>
            <person name="Sun Q."/>
            <person name="Mori K."/>
        </authorList>
    </citation>
    <scope>NUCLEOTIDE SEQUENCE [LARGE SCALE GENOMIC DNA]</scope>
    <source>
        <strain evidence="1 2">NCAIM B.02621</strain>
    </source>
</reference>
<dbReference type="Proteomes" id="UP001589906">
    <property type="component" value="Unassembled WGS sequence"/>
</dbReference>
<keyword evidence="2" id="KW-1185">Reference proteome</keyword>
<dbReference type="EMBL" id="JBHLSW010000003">
    <property type="protein sequence ID" value="MFC0633268.1"/>
    <property type="molecule type" value="Genomic_DNA"/>
</dbReference>
<dbReference type="RefSeq" id="WP_376834962.1">
    <property type="nucleotide sequence ID" value="NZ_JBHLSW010000003.1"/>
</dbReference>
<name>A0ABV6R0X6_9CAUL</name>
<proteinExistence type="predicted"/>
<gene>
    <name evidence="1" type="ORF">ACFFGE_05165</name>
</gene>
<comment type="caution">
    <text evidence="1">The sequence shown here is derived from an EMBL/GenBank/DDBJ whole genome shotgun (WGS) entry which is preliminary data.</text>
</comment>
<protein>
    <submittedName>
        <fullName evidence="1">Uncharacterized protein</fullName>
    </submittedName>
</protein>
<accession>A0ABV6R0X6</accession>
<organism evidence="1 2">
    <name type="scientific">Brevundimonas balnearis</name>
    <dbReference type="NCBI Taxonomy" id="1572858"/>
    <lineage>
        <taxon>Bacteria</taxon>
        <taxon>Pseudomonadati</taxon>
        <taxon>Pseudomonadota</taxon>
        <taxon>Alphaproteobacteria</taxon>
        <taxon>Caulobacterales</taxon>
        <taxon>Caulobacteraceae</taxon>
        <taxon>Brevundimonas</taxon>
    </lineage>
</organism>
<evidence type="ECO:0000313" key="1">
    <source>
        <dbReference type="EMBL" id="MFC0633268.1"/>
    </source>
</evidence>
<evidence type="ECO:0000313" key="2">
    <source>
        <dbReference type="Proteomes" id="UP001589906"/>
    </source>
</evidence>